<feature type="repeat" description="PPR" evidence="3">
    <location>
        <begin position="235"/>
        <end position="269"/>
    </location>
</feature>
<dbReference type="Pfam" id="PF12854">
    <property type="entry name" value="PPR_1"/>
    <property type="match status" value="1"/>
</dbReference>
<dbReference type="AlphaFoldDB" id="A0A8T2S4G0"/>
<dbReference type="PROSITE" id="PS51375">
    <property type="entry name" value="PPR"/>
    <property type="match status" value="6"/>
</dbReference>
<feature type="repeat" description="PPR" evidence="3">
    <location>
        <begin position="410"/>
        <end position="444"/>
    </location>
</feature>
<dbReference type="Gene3D" id="1.25.40.10">
    <property type="entry name" value="Tetratricopeptide repeat domain"/>
    <property type="match status" value="4"/>
</dbReference>
<dbReference type="InterPro" id="IPR011990">
    <property type="entry name" value="TPR-like_helical_dom_sf"/>
</dbReference>
<evidence type="ECO:0000256" key="3">
    <source>
        <dbReference type="PROSITE-ProRule" id="PRU00708"/>
    </source>
</evidence>
<proteinExistence type="inferred from homology"/>
<dbReference type="InterPro" id="IPR002885">
    <property type="entry name" value="PPR_rpt"/>
</dbReference>
<evidence type="ECO:0000256" key="1">
    <source>
        <dbReference type="ARBA" id="ARBA00007626"/>
    </source>
</evidence>
<reference evidence="4 5" key="1">
    <citation type="submission" date="2021-08" db="EMBL/GenBank/DDBJ databases">
        <title>WGS assembly of Ceratopteris richardii.</title>
        <authorList>
            <person name="Marchant D.B."/>
            <person name="Chen G."/>
            <person name="Jenkins J."/>
            <person name="Shu S."/>
            <person name="Leebens-Mack J."/>
            <person name="Grimwood J."/>
            <person name="Schmutz J."/>
            <person name="Soltis P."/>
            <person name="Soltis D."/>
            <person name="Chen Z.-H."/>
        </authorList>
    </citation>
    <scope>NUCLEOTIDE SEQUENCE [LARGE SCALE GENOMIC DNA]</scope>
    <source>
        <strain evidence="4">Whitten #5841</strain>
        <tissue evidence="4">Leaf</tissue>
    </source>
</reference>
<evidence type="ECO:0000313" key="4">
    <source>
        <dbReference type="EMBL" id="KAH7302725.1"/>
    </source>
</evidence>
<comment type="similarity">
    <text evidence="1">Belongs to the PPR family. P subfamily.</text>
</comment>
<feature type="repeat" description="PPR" evidence="3">
    <location>
        <begin position="270"/>
        <end position="304"/>
    </location>
</feature>
<feature type="repeat" description="PPR" evidence="3">
    <location>
        <begin position="130"/>
        <end position="164"/>
    </location>
</feature>
<dbReference type="Pfam" id="PF01535">
    <property type="entry name" value="PPR"/>
    <property type="match status" value="3"/>
</dbReference>
<feature type="repeat" description="PPR" evidence="3">
    <location>
        <begin position="165"/>
        <end position="199"/>
    </location>
</feature>
<dbReference type="OrthoDB" id="185373at2759"/>
<dbReference type="PANTHER" id="PTHR47447">
    <property type="entry name" value="OS03G0856100 PROTEIN"/>
    <property type="match status" value="1"/>
</dbReference>
<evidence type="ECO:0000256" key="2">
    <source>
        <dbReference type="ARBA" id="ARBA00022737"/>
    </source>
</evidence>
<comment type="caution">
    <text evidence="4">The sequence shown here is derived from an EMBL/GenBank/DDBJ whole genome shotgun (WGS) entry which is preliminary data.</text>
</comment>
<organism evidence="4 5">
    <name type="scientific">Ceratopteris richardii</name>
    <name type="common">Triangle waterfern</name>
    <dbReference type="NCBI Taxonomy" id="49495"/>
    <lineage>
        <taxon>Eukaryota</taxon>
        <taxon>Viridiplantae</taxon>
        <taxon>Streptophyta</taxon>
        <taxon>Embryophyta</taxon>
        <taxon>Tracheophyta</taxon>
        <taxon>Polypodiopsida</taxon>
        <taxon>Polypodiidae</taxon>
        <taxon>Polypodiales</taxon>
        <taxon>Pteridineae</taxon>
        <taxon>Pteridaceae</taxon>
        <taxon>Parkerioideae</taxon>
        <taxon>Ceratopteris</taxon>
    </lineage>
</organism>
<dbReference type="Pfam" id="PF13041">
    <property type="entry name" value="PPR_2"/>
    <property type="match status" value="2"/>
</dbReference>
<accession>A0A8T2S4G0</accession>
<protein>
    <recommendedName>
        <fullName evidence="6">Pentatricopeptide repeat-containing protein</fullName>
    </recommendedName>
</protein>
<name>A0A8T2S4G0_CERRI</name>
<keyword evidence="2" id="KW-0677">Repeat</keyword>
<gene>
    <name evidence="4" type="ORF">KP509_23G084700</name>
</gene>
<dbReference type="Proteomes" id="UP000825935">
    <property type="component" value="Chromosome 23"/>
</dbReference>
<sequence>MESLTRLRKAWFCSRFVCFSCGAATNPGFERLVDTVCTLINREEQWNRSLEDAILSAAPNFHARLLFRILKLQSNPDMASQLFHWASRMPNFTHTPFTYCALIEVLARCKDFDQIWHLIHSMHVSKIGLSQFPFTILINAYGNAGLIEDAQRTFNAMVSYGCKPNVCVYNALLNAQMKAGRTDDALNTFKSMDHIGCTPDVVTYTSMITGLSNAGDTDKMIHLMEQMDQTECTPNTWTFTAIIQGLLKAGKETEALSMHDKMLESGCSPDIVTYNSFLEWFFSKGNCDKALEMVEQMAMKGCVPDASTYGILVTGLFKADRAEIAVDFVRRMVINRFHLDVSVYNTLTLWLCKDPMSDRAVRVFSCILSMNCSNQTINYNIVIDELLKAEQVDLVLRTVTELLSNGICPDKAICTPLINCLCKEGRTEEAVKILEKVTDSEASEGVAYDCLSEYIV</sequence>
<evidence type="ECO:0008006" key="6">
    <source>
        <dbReference type="Google" id="ProtNLM"/>
    </source>
</evidence>
<evidence type="ECO:0000313" key="5">
    <source>
        <dbReference type="Proteomes" id="UP000825935"/>
    </source>
</evidence>
<dbReference type="NCBIfam" id="TIGR00756">
    <property type="entry name" value="PPR"/>
    <property type="match status" value="8"/>
</dbReference>
<dbReference type="EMBL" id="CM035428">
    <property type="protein sequence ID" value="KAH7302725.1"/>
    <property type="molecule type" value="Genomic_DNA"/>
</dbReference>
<dbReference type="PANTHER" id="PTHR47447:SF28">
    <property type="entry name" value="PENTACOTRIPEPTIDE-REPEAT REGION OF PRORP DOMAIN-CONTAINING PROTEIN"/>
    <property type="match status" value="1"/>
</dbReference>
<keyword evidence="5" id="KW-1185">Reference proteome</keyword>
<feature type="repeat" description="PPR" evidence="3">
    <location>
        <begin position="200"/>
        <end position="234"/>
    </location>
</feature>